<feature type="chain" id="PRO_5007798196" description="Secreted protein" evidence="2">
    <location>
        <begin position="25"/>
        <end position="62"/>
    </location>
</feature>
<feature type="compositionally biased region" description="Polar residues" evidence="1">
    <location>
        <begin position="42"/>
        <end position="55"/>
    </location>
</feature>
<proteinExistence type="predicted"/>
<feature type="signal peptide" evidence="2">
    <location>
        <begin position="1"/>
        <end position="24"/>
    </location>
</feature>
<dbReference type="EMBL" id="JARJLR010000239">
    <property type="protein sequence ID" value="MDF3842856.1"/>
    <property type="molecule type" value="Genomic_DNA"/>
</dbReference>
<reference evidence="3 5" key="1">
    <citation type="submission" date="2016-05" db="EMBL/GenBank/DDBJ databases">
        <title>Genome Sequence of Pseudomonas citronellolis Strain SJTE-3, an Estrogens and Persistent Organic Pollutants degradation strain.</title>
        <authorList>
            <person name="Liang R."/>
        </authorList>
    </citation>
    <scope>NUCLEOTIDE SEQUENCE [LARGE SCALE GENOMIC DNA]</scope>
    <source>
        <strain evidence="3 5">SJTE-3</strain>
    </source>
</reference>
<dbReference type="Proteomes" id="UP001220662">
    <property type="component" value="Unassembled WGS sequence"/>
</dbReference>
<dbReference type="AlphaFoldDB" id="A0A127MVU6"/>
<evidence type="ECO:0000313" key="5">
    <source>
        <dbReference type="Proteomes" id="UP000077748"/>
    </source>
</evidence>
<dbReference type="EMBL" id="CP015878">
    <property type="protein sequence ID" value="ANI18426.1"/>
    <property type="molecule type" value="Genomic_DNA"/>
</dbReference>
<feature type="region of interest" description="Disordered" evidence="1">
    <location>
        <begin position="42"/>
        <end position="62"/>
    </location>
</feature>
<dbReference type="RefSeq" id="WP_009618839.1">
    <property type="nucleotide sequence ID" value="NZ_BDGS01000001.1"/>
</dbReference>
<sequence>MKLQLIATALLASATLLGAQSGFAEESPLMQNRMVNLNQAALQHQAERTASQQHDATPAHQG</sequence>
<protein>
    <recommendedName>
        <fullName evidence="6">Secreted protein</fullName>
    </recommendedName>
</protein>
<dbReference type="GeneID" id="72996897"/>
<dbReference type="Proteomes" id="UP000077748">
    <property type="component" value="Chromosome"/>
</dbReference>
<evidence type="ECO:0000313" key="3">
    <source>
        <dbReference type="EMBL" id="ANI18426.1"/>
    </source>
</evidence>
<gene>
    <name evidence="3" type="ORF">A9C11_11540</name>
    <name evidence="4" type="ORF">P3W55_14155</name>
</gene>
<dbReference type="KEGG" id="pcq:PcP3B5_38430"/>
<evidence type="ECO:0000256" key="1">
    <source>
        <dbReference type="SAM" id="MobiDB-lite"/>
    </source>
</evidence>
<keyword evidence="2" id="KW-0732">Signal</keyword>
<organism evidence="3 5">
    <name type="scientific">Pseudomonas citronellolis</name>
    <dbReference type="NCBI Taxonomy" id="53408"/>
    <lineage>
        <taxon>Bacteria</taxon>
        <taxon>Pseudomonadati</taxon>
        <taxon>Pseudomonadota</taxon>
        <taxon>Gammaproteobacteria</taxon>
        <taxon>Pseudomonadales</taxon>
        <taxon>Pseudomonadaceae</taxon>
        <taxon>Pseudomonas</taxon>
    </lineage>
</organism>
<evidence type="ECO:0000313" key="4">
    <source>
        <dbReference type="EMBL" id="MDF3842856.1"/>
    </source>
</evidence>
<evidence type="ECO:0008006" key="6">
    <source>
        <dbReference type="Google" id="ProtNLM"/>
    </source>
</evidence>
<accession>A0A127MVU6</accession>
<evidence type="ECO:0000256" key="2">
    <source>
        <dbReference type="SAM" id="SignalP"/>
    </source>
</evidence>
<reference evidence="4" key="2">
    <citation type="submission" date="2023-03" db="EMBL/GenBank/DDBJ databases">
        <title>Draft assemblies of triclosan tolerant bacteria isolated from returned activated sludge.</title>
        <authorList>
            <person name="Van Hamelsveld S."/>
        </authorList>
    </citation>
    <scope>NUCLEOTIDE SEQUENCE</scope>
    <source>
        <strain evidence="4">GW210015_S63</strain>
    </source>
</reference>
<name>A0A127MVU6_9PSED</name>